<dbReference type="PANTHER" id="PTHR13341">
    <property type="entry name" value="MIR-INTERACTING SAPOSIN-LIKE PROTEIN"/>
    <property type="match status" value="1"/>
</dbReference>
<sequence>MVWEAPHNGNKKMGFSREVVQVVIIAAAVVSCVSASKPPKSKVLKCAVCRSVVSELHDAILEVDPRKTIDVGSYRIEADGKQKVSAVKYAGSEMHMMEVMETVCKSMKDYAQARHKETGRLEAIKLVVGGSMNPRMGEYEMVQDPDLNKGLEFHCEAILEEFEDEIGSFFKSNGDSKLFDLQEQFCNEVTSLCSGVKDEL</sequence>
<organism evidence="3 4">
    <name type="scientific">Scylla paramamosain</name>
    <name type="common">Mud crab</name>
    <dbReference type="NCBI Taxonomy" id="85552"/>
    <lineage>
        <taxon>Eukaryota</taxon>
        <taxon>Metazoa</taxon>
        <taxon>Ecdysozoa</taxon>
        <taxon>Arthropoda</taxon>
        <taxon>Crustacea</taxon>
        <taxon>Multicrustacea</taxon>
        <taxon>Malacostraca</taxon>
        <taxon>Eumalacostraca</taxon>
        <taxon>Eucarida</taxon>
        <taxon>Decapoda</taxon>
        <taxon>Pleocyemata</taxon>
        <taxon>Brachyura</taxon>
        <taxon>Eubrachyura</taxon>
        <taxon>Portunoidea</taxon>
        <taxon>Portunidae</taxon>
        <taxon>Portuninae</taxon>
        <taxon>Scylla</taxon>
    </lineage>
</organism>
<dbReference type="PANTHER" id="PTHR13341:SF2">
    <property type="entry name" value="PROTEIN SEELE"/>
    <property type="match status" value="1"/>
</dbReference>
<dbReference type="Proteomes" id="UP001487740">
    <property type="component" value="Unassembled WGS sequence"/>
</dbReference>
<gene>
    <name evidence="3" type="ORF">O3P69_006557</name>
</gene>
<dbReference type="Pfam" id="PF11938">
    <property type="entry name" value="DUF3456"/>
    <property type="match status" value="1"/>
</dbReference>
<dbReference type="EMBL" id="JARAKH010000019">
    <property type="protein sequence ID" value="KAK8394442.1"/>
    <property type="molecule type" value="Genomic_DNA"/>
</dbReference>
<evidence type="ECO:0000313" key="3">
    <source>
        <dbReference type="EMBL" id="KAK8394442.1"/>
    </source>
</evidence>
<reference evidence="3 4" key="1">
    <citation type="submission" date="2023-03" db="EMBL/GenBank/DDBJ databases">
        <title>High-quality genome of Scylla paramamosain provides insights in environmental adaptation.</title>
        <authorList>
            <person name="Zhang L."/>
        </authorList>
    </citation>
    <scope>NUCLEOTIDE SEQUENCE [LARGE SCALE GENOMIC DNA]</scope>
    <source>
        <strain evidence="3">LZ_2023a</strain>
        <tissue evidence="3">Muscle</tissue>
    </source>
</reference>
<name>A0AAW0U7W2_SCYPA</name>
<evidence type="ECO:0000313" key="4">
    <source>
        <dbReference type="Proteomes" id="UP001487740"/>
    </source>
</evidence>
<dbReference type="GO" id="GO:0005783">
    <property type="term" value="C:endoplasmic reticulum"/>
    <property type="evidence" value="ECO:0007669"/>
    <property type="project" value="TreeGrafter"/>
</dbReference>
<accession>A0AAW0U7W2</accession>
<protein>
    <recommendedName>
        <fullName evidence="2">DUF3456 domain-containing protein</fullName>
    </recommendedName>
</protein>
<dbReference type="AlphaFoldDB" id="A0AAW0U7W2"/>
<feature type="domain" description="DUF3456" evidence="2">
    <location>
        <begin position="45"/>
        <end position="193"/>
    </location>
</feature>
<dbReference type="InterPro" id="IPR042415">
    <property type="entry name" value="CNPY"/>
</dbReference>
<comment type="caution">
    <text evidence="3">The sequence shown here is derived from an EMBL/GenBank/DDBJ whole genome shotgun (WGS) entry which is preliminary data.</text>
</comment>
<evidence type="ECO:0000259" key="2">
    <source>
        <dbReference type="Pfam" id="PF11938"/>
    </source>
</evidence>
<dbReference type="EMBL" id="JARAKH010000019">
    <property type="protein sequence ID" value="KAK8394441.1"/>
    <property type="molecule type" value="Genomic_DNA"/>
</dbReference>
<comment type="similarity">
    <text evidence="1">Belongs to the canopy family.</text>
</comment>
<keyword evidence="4" id="KW-1185">Reference proteome</keyword>
<dbReference type="InterPro" id="IPR021852">
    <property type="entry name" value="DUF3456"/>
</dbReference>
<evidence type="ECO:0000256" key="1">
    <source>
        <dbReference type="ARBA" id="ARBA00007285"/>
    </source>
</evidence>
<proteinExistence type="inferred from homology"/>